<feature type="compositionally biased region" description="Basic and acidic residues" evidence="1">
    <location>
        <begin position="1"/>
        <end position="11"/>
    </location>
</feature>
<sequence>MVETRSSDRTLRLRTGTKRPVLLLTAPGHKKPPKGKDKKSSRQASGKSTMPDEAVEPEDAHDVEETPLDPMASISQSIIPPPPTTRNRTQIPRANKDIYRVPIVLIETKRKRRTDTGAGSYRSTSETLDQESASRSETVASESRDDEAEARGRSRPKGLQTIEEEEEEEGQKDEDEGEGEDEGEEEQEQEEEQDELPGEEEEQEQEEEQEEEGEPELDVEENQKQPPQTYHDDDDDTDDQKSVSDFSQSTREKHRKRRLHGYESDSAEDDDPAPDDVPDELLAKADRRHHRIVRKMSRDTTPSPTTTAAAVDEQLESRQPTRPVATKKTTKASNSGQRKKPQAPEPTVEDDDSDADSDDSGDIDDPLNEEMQHYKPGPLSEWAQKEAEEVFQLYCADMLDIAKRAERAPNVVFSHVNGSPPDAVRAPNPWNAFSAWYQREGEYIKPDEWTPQEWTKFVSRKYQEEIEARVQEDQRNDPDTIREAMQDYLDWFAQRLADYNEEVKSNPKKCNRMLQTVISPYLKMANRTWMDHQVHVFAILWGAGDEFATVKQRFGAQINLSLEDLTSAFHIVQMEDSEKIGDMAQLCLQLPRNPGEQPRARMRHLFRKILRYDCDKACGSKISAENLAAKAYEHKLVV</sequence>
<feature type="region of interest" description="Disordered" evidence="1">
    <location>
        <begin position="1"/>
        <end position="380"/>
    </location>
</feature>
<keyword evidence="3" id="KW-1185">Reference proteome</keyword>
<feature type="compositionally biased region" description="Polar residues" evidence="1">
    <location>
        <begin position="121"/>
        <end position="141"/>
    </location>
</feature>
<feature type="compositionally biased region" description="Acidic residues" evidence="1">
    <location>
        <begin position="265"/>
        <end position="279"/>
    </location>
</feature>
<dbReference type="Proteomes" id="UP001465976">
    <property type="component" value="Unassembled WGS sequence"/>
</dbReference>
<proteinExistence type="predicted"/>
<evidence type="ECO:0000313" key="2">
    <source>
        <dbReference type="EMBL" id="KAL0567653.1"/>
    </source>
</evidence>
<accession>A0ABR3EXN7</accession>
<evidence type="ECO:0000313" key="3">
    <source>
        <dbReference type="Proteomes" id="UP001465976"/>
    </source>
</evidence>
<evidence type="ECO:0000256" key="1">
    <source>
        <dbReference type="SAM" id="MobiDB-lite"/>
    </source>
</evidence>
<feature type="compositionally biased region" description="Basic residues" evidence="1">
    <location>
        <begin position="286"/>
        <end position="295"/>
    </location>
</feature>
<feature type="compositionally biased region" description="Acidic residues" evidence="1">
    <location>
        <begin position="162"/>
        <end position="220"/>
    </location>
</feature>
<feature type="compositionally biased region" description="Acidic residues" evidence="1">
    <location>
        <begin position="347"/>
        <end position="368"/>
    </location>
</feature>
<comment type="caution">
    <text evidence="2">The sequence shown here is derived from an EMBL/GenBank/DDBJ whole genome shotgun (WGS) entry which is preliminary data.</text>
</comment>
<protein>
    <submittedName>
        <fullName evidence="2">Uncharacterized protein</fullName>
    </submittedName>
</protein>
<name>A0ABR3EXN7_9AGAR</name>
<gene>
    <name evidence="2" type="ORF">V5O48_014344</name>
</gene>
<feature type="compositionally biased region" description="Low complexity" evidence="1">
    <location>
        <begin position="300"/>
        <end position="310"/>
    </location>
</feature>
<dbReference type="EMBL" id="JBAHYK010001533">
    <property type="protein sequence ID" value="KAL0567653.1"/>
    <property type="molecule type" value="Genomic_DNA"/>
</dbReference>
<organism evidence="2 3">
    <name type="scientific">Marasmius crinis-equi</name>
    <dbReference type="NCBI Taxonomy" id="585013"/>
    <lineage>
        <taxon>Eukaryota</taxon>
        <taxon>Fungi</taxon>
        <taxon>Dikarya</taxon>
        <taxon>Basidiomycota</taxon>
        <taxon>Agaricomycotina</taxon>
        <taxon>Agaricomycetes</taxon>
        <taxon>Agaricomycetidae</taxon>
        <taxon>Agaricales</taxon>
        <taxon>Marasmiineae</taxon>
        <taxon>Marasmiaceae</taxon>
        <taxon>Marasmius</taxon>
    </lineage>
</organism>
<reference evidence="2 3" key="1">
    <citation type="submission" date="2024-02" db="EMBL/GenBank/DDBJ databases">
        <title>A draft genome for the cacao thread blight pathogen Marasmius crinis-equi.</title>
        <authorList>
            <person name="Cohen S.P."/>
            <person name="Baruah I.K."/>
            <person name="Amoako-Attah I."/>
            <person name="Bukari Y."/>
            <person name="Meinhardt L.W."/>
            <person name="Bailey B.A."/>
        </authorList>
    </citation>
    <scope>NUCLEOTIDE SEQUENCE [LARGE SCALE GENOMIC DNA]</scope>
    <source>
        <strain evidence="2 3">GH-76</strain>
    </source>
</reference>